<name>A0AAV4Q2U2_9ARAC</name>
<proteinExistence type="predicted"/>
<dbReference type="EMBL" id="BPLQ01003840">
    <property type="protein sequence ID" value="GIY03750.1"/>
    <property type="molecule type" value="Genomic_DNA"/>
</dbReference>
<gene>
    <name evidence="1" type="ORF">CDAR_366571</name>
</gene>
<organism evidence="1 2">
    <name type="scientific">Caerostris darwini</name>
    <dbReference type="NCBI Taxonomy" id="1538125"/>
    <lineage>
        <taxon>Eukaryota</taxon>
        <taxon>Metazoa</taxon>
        <taxon>Ecdysozoa</taxon>
        <taxon>Arthropoda</taxon>
        <taxon>Chelicerata</taxon>
        <taxon>Arachnida</taxon>
        <taxon>Araneae</taxon>
        <taxon>Araneomorphae</taxon>
        <taxon>Entelegynae</taxon>
        <taxon>Araneoidea</taxon>
        <taxon>Araneidae</taxon>
        <taxon>Caerostris</taxon>
    </lineage>
</organism>
<dbReference type="Proteomes" id="UP001054837">
    <property type="component" value="Unassembled WGS sequence"/>
</dbReference>
<evidence type="ECO:0000313" key="1">
    <source>
        <dbReference type="EMBL" id="GIY03750.1"/>
    </source>
</evidence>
<reference evidence="1 2" key="1">
    <citation type="submission" date="2021-06" db="EMBL/GenBank/DDBJ databases">
        <title>Caerostris darwini draft genome.</title>
        <authorList>
            <person name="Kono N."/>
            <person name="Arakawa K."/>
        </authorList>
    </citation>
    <scope>NUCLEOTIDE SEQUENCE [LARGE SCALE GENOMIC DNA]</scope>
</reference>
<keyword evidence="2" id="KW-1185">Reference proteome</keyword>
<sequence length="109" mass="12042">MITVSKKITITCSRIIEDPGSMNYITPQIGGKEGGVPLNSYTHRRLLLYFFSSPSSGLGMGENILSLSSSSYFAEQFCPCTCQLLRFPPFLVREATPVCVEGRMIRGKL</sequence>
<protein>
    <submittedName>
        <fullName evidence="1">Uncharacterized protein</fullName>
    </submittedName>
</protein>
<evidence type="ECO:0000313" key="2">
    <source>
        <dbReference type="Proteomes" id="UP001054837"/>
    </source>
</evidence>
<comment type="caution">
    <text evidence="1">The sequence shown here is derived from an EMBL/GenBank/DDBJ whole genome shotgun (WGS) entry which is preliminary data.</text>
</comment>
<accession>A0AAV4Q2U2</accession>
<dbReference type="AlphaFoldDB" id="A0AAV4Q2U2"/>